<keyword evidence="3" id="KW-1185">Reference proteome</keyword>
<feature type="transmembrane region" description="Helical" evidence="1">
    <location>
        <begin position="93"/>
        <end position="115"/>
    </location>
</feature>
<evidence type="ECO:0000313" key="2">
    <source>
        <dbReference type="EMBL" id="PBK88801.1"/>
    </source>
</evidence>
<proteinExistence type="predicted"/>
<evidence type="ECO:0000256" key="1">
    <source>
        <dbReference type="SAM" id="Phobius"/>
    </source>
</evidence>
<keyword evidence="1" id="KW-0812">Transmembrane</keyword>
<keyword evidence="1" id="KW-1133">Transmembrane helix</keyword>
<evidence type="ECO:0000313" key="3">
    <source>
        <dbReference type="Proteomes" id="UP000217790"/>
    </source>
</evidence>
<dbReference type="InParanoid" id="A0A2H3D0J5"/>
<feature type="transmembrane region" description="Helical" evidence="1">
    <location>
        <begin position="33"/>
        <end position="52"/>
    </location>
</feature>
<accession>A0A2H3D0J5</accession>
<dbReference type="AlphaFoldDB" id="A0A2H3D0J5"/>
<feature type="non-terminal residue" evidence="2">
    <location>
        <position position="1"/>
    </location>
</feature>
<name>A0A2H3D0J5_ARMGA</name>
<gene>
    <name evidence="2" type="ORF">ARMGADRAFT_936817</name>
</gene>
<dbReference type="EMBL" id="KZ293671">
    <property type="protein sequence ID" value="PBK88801.1"/>
    <property type="molecule type" value="Genomic_DNA"/>
</dbReference>
<protein>
    <submittedName>
        <fullName evidence="2">Uncharacterized protein</fullName>
    </submittedName>
</protein>
<reference evidence="3" key="1">
    <citation type="journal article" date="2017" name="Nat. Ecol. Evol.">
        <title>Genome expansion and lineage-specific genetic innovations in the forest pathogenic fungi Armillaria.</title>
        <authorList>
            <person name="Sipos G."/>
            <person name="Prasanna A.N."/>
            <person name="Walter M.C."/>
            <person name="O'Connor E."/>
            <person name="Balint B."/>
            <person name="Krizsan K."/>
            <person name="Kiss B."/>
            <person name="Hess J."/>
            <person name="Varga T."/>
            <person name="Slot J."/>
            <person name="Riley R."/>
            <person name="Boka B."/>
            <person name="Rigling D."/>
            <person name="Barry K."/>
            <person name="Lee J."/>
            <person name="Mihaltcheva S."/>
            <person name="LaButti K."/>
            <person name="Lipzen A."/>
            <person name="Waldron R."/>
            <person name="Moloney N.M."/>
            <person name="Sperisen C."/>
            <person name="Kredics L."/>
            <person name="Vagvoelgyi C."/>
            <person name="Patrignani A."/>
            <person name="Fitzpatrick D."/>
            <person name="Nagy I."/>
            <person name="Doyle S."/>
            <person name="Anderson J.B."/>
            <person name="Grigoriev I.V."/>
            <person name="Gueldener U."/>
            <person name="Muensterkoetter M."/>
            <person name="Nagy L.G."/>
        </authorList>
    </citation>
    <scope>NUCLEOTIDE SEQUENCE [LARGE SCALE GENOMIC DNA]</scope>
    <source>
        <strain evidence="3">Ar21-2</strain>
    </source>
</reference>
<dbReference type="Proteomes" id="UP000217790">
    <property type="component" value="Unassembled WGS sequence"/>
</dbReference>
<sequence length="143" mass="16435">VTKTVQTATNIHYTFNMFCYDFGNLSGLDDIHLAWFIVSVLSGFVVCIIQLFYTWQMYKFGKKAQWLCITLSVVRFLKKYLRRVLYSIINDLQIWLGGSFLCNTAIALCMTYFLSQSQTGLKSTRILLSRLIWLTIKTGTATG</sequence>
<organism evidence="2 3">
    <name type="scientific">Armillaria gallica</name>
    <name type="common">Bulbous honey fungus</name>
    <name type="synonym">Armillaria bulbosa</name>
    <dbReference type="NCBI Taxonomy" id="47427"/>
    <lineage>
        <taxon>Eukaryota</taxon>
        <taxon>Fungi</taxon>
        <taxon>Dikarya</taxon>
        <taxon>Basidiomycota</taxon>
        <taxon>Agaricomycotina</taxon>
        <taxon>Agaricomycetes</taxon>
        <taxon>Agaricomycetidae</taxon>
        <taxon>Agaricales</taxon>
        <taxon>Marasmiineae</taxon>
        <taxon>Physalacriaceae</taxon>
        <taxon>Armillaria</taxon>
    </lineage>
</organism>
<keyword evidence="1" id="KW-0472">Membrane</keyword>